<dbReference type="PANTHER" id="PTHR47326">
    <property type="entry name" value="TRANSPOSABLE ELEMENT TC3 TRANSPOSASE-LIKE PROTEIN"/>
    <property type="match status" value="1"/>
</dbReference>
<reference evidence="2" key="1">
    <citation type="submission" date="2019-08" db="EMBL/GenBank/DDBJ databases">
        <title>The genome of the North American firefly Photinus pyralis.</title>
        <authorList>
            <consortium name="Photinus pyralis genome working group"/>
            <person name="Fallon T.R."/>
            <person name="Sander Lower S.E."/>
            <person name="Weng J.-K."/>
        </authorList>
    </citation>
    <scope>NUCLEOTIDE SEQUENCE</scope>
    <source>
        <strain evidence="2">TRF0915ILg1</strain>
        <tissue evidence="2">Whole body</tissue>
    </source>
</reference>
<dbReference type="AlphaFoldDB" id="A0A8K0GBI3"/>
<evidence type="ECO:0000313" key="2">
    <source>
        <dbReference type="EMBL" id="KAF2892318.1"/>
    </source>
</evidence>
<dbReference type="InterPro" id="IPR036397">
    <property type="entry name" value="RNaseH_sf"/>
</dbReference>
<dbReference type="PANTHER" id="PTHR47326:SF1">
    <property type="entry name" value="HTH PSQ-TYPE DOMAIN-CONTAINING PROTEIN"/>
    <property type="match status" value="1"/>
</dbReference>
<dbReference type="Gene3D" id="3.30.420.10">
    <property type="entry name" value="Ribonuclease H-like superfamily/Ribonuclease H"/>
    <property type="match status" value="1"/>
</dbReference>
<dbReference type="OrthoDB" id="6767711at2759"/>
<feature type="transmembrane region" description="Helical" evidence="1">
    <location>
        <begin position="106"/>
        <end position="127"/>
    </location>
</feature>
<keyword evidence="1" id="KW-1133">Transmembrane helix</keyword>
<proteinExistence type="predicted"/>
<evidence type="ECO:0000256" key="1">
    <source>
        <dbReference type="SAM" id="Phobius"/>
    </source>
</evidence>
<comment type="caution">
    <text evidence="2">The sequence shown here is derived from an EMBL/GenBank/DDBJ whole genome shotgun (WGS) entry which is preliminary data.</text>
</comment>
<keyword evidence="1" id="KW-0472">Membrane</keyword>
<protein>
    <submittedName>
        <fullName evidence="2">Uncharacterized protein</fullName>
    </submittedName>
</protein>
<name>A0A8K0GBI3_IGNLU</name>
<accession>A0A8K0GBI3</accession>
<evidence type="ECO:0000313" key="3">
    <source>
        <dbReference type="Proteomes" id="UP000801492"/>
    </source>
</evidence>
<gene>
    <name evidence="2" type="ORF">ILUMI_13855</name>
</gene>
<dbReference type="GO" id="GO:0003676">
    <property type="term" value="F:nucleic acid binding"/>
    <property type="evidence" value="ECO:0007669"/>
    <property type="project" value="InterPro"/>
</dbReference>
<keyword evidence="1" id="KW-0812">Transmembrane</keyword>
<dbReference type="Proteomes" id="UP000801492">
    <property type="component" value="Unassembled WGS sequence"/>
</dbReference>
<organism evidence="2 3">
    <name type="scientific">Ignelater luminosus</name>
    <name type="common">Cucubano</name>
    <name type="synonym">Pyrophorus luminosus</name>
    <dbReference type="NCBI Taxonomy" id="2038154"/>
    <lineage>
        <taxon>Eukaryota</taxon>
        <taxon>Metazoa</taxon>
        <taxon>Ecdysozoa</taxon>
        <taxon>Arthropoda</taxon>
        <taxon>Hexapoda</taxon>
        <taxon>Insecta</taxon>
        <taxon>Pterygota</taxon>
        <taxon>Neoptera</taxon>
        <taxon>Endopterygota</taxon>
        <taxon>Coleoptera</taxon>
        <taxon>Polyphaga</taxon>
        <taxon>Elateriformia</taxon>
        <taxon>Elateroidea</taxon>
        <taxon>Elateridae</taxon>
        <taxon>Agrypninae</taxon>
        <taxon>Pyrophorini</taxon>
        <taxon>Ignelater</taxon>
    </lineage>
</organism>
<sequence length="128" mass="14517">MVPAHNGRAVITYLNERFDNKATATSTPVQWPARSANLTPLVYYVWETIKNKAYGSHFNYNNVEQLREAVVETLKKINLNTLRKVTNSAAKRCRLCLANNGQHFEYSLSFVIILTVSGITLFCFVTLC</sequence>
<keyword evidence="3" id="KW-1185">Reference proteome</keyword>
<dbReference type="EMBL" id="VTPC01008813">
    <property type="protein sequence ID" value="KAF2892318.1"/>
    <property type="molecule type" value="Genomic_DNA"/>
</dbReference>